<dbReference type="InterPro" id="IPR004838">
    <property type="entry name" value="NHTrfase_class1_PyrdxlP-BS"/>
</dbReference>
<name>A0ABV8F196_9ACTN</name>
<evidence type="ECO:0000256" key="1">
    <source>
        <dbReference type="ARBA" id="ARBA00001933"/>
    </source>
</evidence>
<dbReference type="Gene3D" id="3.40.640.10">
    <property type="entry name" value="Type I PLP-dependent aspartate aminotransferase-like (Major domain)"/>
    <property type="match status" value="1"/>
</dbReference>
<dbReference type="PANTHER" id="PTHR46383">
    <property type="entry name" value="ASPARTATE AMINOTRANSFERASE"/>
    <property type="match status" value="1"/>
</dbReference>
<reference evidence="9" key="1">
    <citation type="journal article" date="2019" name="Int. J. Syst. Evol. Microbiol.">
        <title>The Global Catalogue of Microorganisms (GCM) 10K type strain sequencing project: providing services to taxonomists for standard genome sequencing and annotation.</title>
        <authorList>
            <consortium name="The Broad Institute Genomics Platform"/>
            <consortium name="The Broad Institute Genome Sequencing Center for Infectious Disease"/>
            <person name="Wu L."/>
            <person name="Ma J."/>
        </authorList>
    </citation>
    <scope>NUCLEOTIDE SEQUENCE [LARGE SCALE GENOMIC DNA]</scope>
    <source>
        <strain evidence="9">TBRC 7912</strain>
    </source>
</reference>
<dbReference type="InterPro" id="IPR004839">
    <property type="entry name" value="Aminotransferase_I/II_large"/>
</dbReference>
<keyword evidence="5" id="KW-0663">Pyridoxal phosphate</keyword>
<dbReference type="Gene3D" id="3.90.1150.10">
    <property type="entry name" value="Aspartate Aminotransferase, domain 1"/>
    <property type="match status" value="1"/>
</dbReference>
<dbReference type="InterPro" id="IPR050596">
    <property type="entry name" value="AspAT/PAT-like"/>
</dbReference>
<organism evidence="8 9">
    <name type="scientific">Streptosporangium jomthongense</name>
    <dbReference type="NCBI Taxonomy" id="1193683"/>
    <lineage>
        <taxon>Bacteria</taxon>
        <taxon>Bacillati</taxon>
        <taxon>Actinomycetota</taxon>
        <taxon>Actinomycetes</taxon>
        <taxon>Streptosporangiales</taxon>
        <taxon>Streptosporangiaceae</taxon>
        <taxon>Streptosporangium</taxon>
    </lineage>
</organism>
<dbReference type="PANTHER" id="PTHR46383:SF1">
    <property type="entry name" value="ASPARTATE AMINOTRANSFERASE"/>
    <property type="match status" value="1"/>
</dbReference>
<accession>A0ABV8F196</accession>
<keyword evidence="4 6" id="KW-0808">Transferase</keyword>
<proteinExistence type="inferred from homology"/>
<evidence type="ECO:0000256" key="6">
    <source>
        <dbReference type="RuleBase" id="RU000481"/>
    </source>
</evidence>
<sequence length="426" mass="44812">MNVTLSATLAANEDIERRRRAGERVLHLAFGEAGLPVHPALRERLAAASEHNGYGPVAGITPLREAAAGYWDRRGLPTDPDLVVCGPGSKPLLYGLLLAIGGDVVLPMPSWVSYAAQADLVGARPLPVPAPPGEGGVPDPDRVASAVLHARARGRDVRSILLTLPDNPTGTLASPATVTRLARIARDLGLIVISDEIYRDLLHDPATGFVSPADVAPERTVITSGLSKSLALGGWRIGVARLPSAELRDRLLAVASEIWSSPAAPVQRAAAYAYTEPAEIVERIDLSRRLHGTVARAVHDRLVRAGVRTEAPLGGFYLYPDFAGHDFTTSAELAAALLDRHGVGVLAGHVFGDDVRALRVRVATSLLYGETTERRLAALHAADPLELPWISAALDHLSEALTGLAGARPAPGGRRVSGAVPSPVTG</sequence>
<keyword evidence="3 6" id="KW-0032">Aminotransferase</keyword>
<comment type="similarity">
    <text evidence="2 6">Belongs to the class-I pyridoxal-phosphate-dependent aminotransferase family.</text>
</comment>
<dbReference type="Pfam" id="PF00155">
    <property type="entry name" value="Aminotran_1_2"/>
    <property type="match status" value="1"/>
</dbReference>
<evidence type="ECO:0000313" key="9">
    <source>
        <dbReference type="Proteomes" id="UP001595698"/>
    </source>
</evidence>
<dbReference type="GO" id="GO:0008483">
    <property type="term" value="F:transaminase activity"/>
    <property type="evidence" value="ECO:0007669"/>
    <property type="project" value="UniProtKB-KW"/>
</dbReference>
<dbReference type="InterPro" id="IPR015421">
    <property type="entry name" value="PyrdxlP-dep_Trfase_major"/>
</dbReference>
<dbReference type="InterPro" id="IPR015424">
    <property type="entry name" value="PyrdxlP-dep_Trfase"/>
</dbReference>
<evidence type="ECO:0000256" key="4">
    <source>
        <dbReference type="ARBA" id="ARBA00022679"/>
    </source>
</evidence>
<evidence type="ECO:0000256" key="3">
    <source>
        <dbReference type="ARBA" id="ARBA00022576"/>
    </source>
</evidence>
<dbReference type="InterPro" id="IPR015422">
    <property type="entry name" value="PyrdxlP-dep_Trfase_small"/>
</dbReference>
<feature type="domain" description="Aminotransferase class I/classII large" evidence="7">
    <location>
        <begin position="42"/>
        <end position="363"/>
    </location>
</feature>
<evidence type="ECO:0000259" key="7">
    <source>
        <dbReference type="Pfam" id="PF00155"/>
    </source>
</evidence>
<dbReference type="EC" id="2.6.1.-" evidence="6"/>
<dbReference type="PROSITE" id="PS00105">
    <property type="entry name" value="AA_TRANSFER_CLASS_1"/>
    <property type="match status" value="1"/>
</dbReference>
<dbReference type="SUPFAM" id="SSF53383">
    <property type="entry name" value="PLP-dependent transferases"/>
    <property type="match status" value="1"/>
</dbReference>
<evidence type="ECO:0000313" key="8">
    <source>
        <dbReference type="EMBL" id="MFC3982438.1"/>
    </source>
</evidence>
<dbReference type="Proteomes" id="UP001595698">
    <property type="component" value="Unassembled WGS sequence"/>
</dbReference>
<evidence type="ECO:0000256" key="5">
    <source>
        <dbReference type="ARBA" id="ARBA00022898"/>
    </source>
</evidence>
<comment type="caution">
    <text evidence="8">The sequence shown here is derived from an EMBL/GenBank/DDBJ whole genome shotgun (WGS) entry which is preliminary data.</text>
</comment>
<dbReference type="RefSeq" id="WP_386190664.1">
    <property type="nucleotide sequence ID" value="NZ_JBHSBC010000020.1"/>
</dbReference>
<dbReference type="CDD" id="cd00609">
    <property type="entry name" value="AAT_like"/>
    <property type="match status" value="1"/>
</dbReference>
<protein>
    <recommendedName>
        <fullName evidence="6">Aminotransferase</fullName>
        <ecNumber evidence="6">2.6.1.-</ecNumber>
    </recommendedName>
</protein>
<dbReference type="EMBL" id="JBHSBC010000020">
    <property type="protein sequence ID" value="MFC3982438.1"/>
    <property type="molecule type" value="Genomic_DNA"/>
</dbReference>
<comment type="cofactor">
    <cofactor evidence="1 6">
        <name>pyridoxal 5'-phosphate</name>
        <dbReference type="ChEBI" id="CHEBI:597326"/>
    </cofactor>
</comment>
<keyword evidence="9" id="KW-1185">Reference proteome</keyword>
<evidence type="ECO:0000256" key="2">
    <source>
        <dbReference type="ARBA" id="ARBA00007441"/>
    </source>
</evidence>
<gene>
    <name evidence="8" type="ORF">ACFOYY_19995</name>
</gene>